<gene>
    <name evidence="2" type="ORF">DN051_22285</name>
</gene>
<evidence type="ECO:0000313" key="3">
    <source>
        <dbReference type="Proteomes" id="UP000249616"/>
    </source>
</evidence>
<keyword evidence="3" id="KW-1185">Reference proteome</keyword>
<protein>
    <recommendedName>
        <fullName evidence="4">Sigma-like protein</fullName>
    </recommendedName>
</protein>
<sequence length="66" mass="6579">MAENAQNAGTTDGKDAVKPNDAHASGEELTTQDAHASSGPLKPADAHASGTEVKPTDAHASSEPAN</sequence>
<proteinExistence type="predicted"/>
<feature type="region of interest" description="Disordered" evidence="1">
    <location>
        <begin position="1"/>
        <end position="66"/>
    </location>
</feature>
<accession>A0A2Z4J1H4</accession>
<dbReference type="GeneID" id="32592106"/>
<dbReference type="KEGG" id="scad:DN051_22285"/>
<organism evidence="2 3">
    <name type="scientific">Streptomyces cadmiisoli</name>
    <dbReference type="NCBI Taxonomy" id="2184053"/>
    <lineage>
        <taxon>Bacteria</taxon>
        <taxon>Bacillati</taxon>
        <taxon>Actinomycetota</taxon>
        <taxon>Actinomycetes</taxon>
        <taxon>Kitasatosporales</taxon>
        <taxon>Streptomycetaceae</taxon>
        <taxon>Streptomyces</taxon>
        <taxon>Streptomyces aurantiacus group</taxon>
    </lineage>
</organism>
<feature type="compositionally biased region" description="Polar residues" evidence="1">
    <location>
        <begin position="1"/>
        <end position="10"/>
    </location>
</feature>
<evidence type="ECO:0008006" key="4">
    <source>
        <dbReference type="Google" id="ProtNLM"/>
    </source>
</evidence>
<dbReference type="RefSeq" id="WP_053760908.1">
    <property type="nucleotide sequence ID" value="NZ_CP030073.1"/>
</dbReference>
<reference evidence="2 3" key="1">
    <citation type="journal article" date="2019" name="Int. J. Syst. Evol. Microbiol.">
        <title>Streptomyces cadmiisoli sp. nov., a novel actinomycete isolated from cadmium-contaminated soil.</title>
        <authorList>
            <person name="Li K."/>
            <person name="Tang X."/>
            <person name="Zhao J."/>
            <person name="Guo Y."/>
            <person name="Tang Y."/>
            <person name="Gao J."/>
        </authorList>
    </citation>
    <scope>NUCLEOTIDE SEQUENCE [LARGE SCALE GENOMIC DNA]</scope>
    <source>
        <strain evidence="2 3">ZFG47</strain>
    </source>
</reference>
<name>A0A2Z4J1H4_9ACTN</name>
<dbReference type="AlphaFoldDB" id="A0A2Z4J1H4"/>
<dbReference type="Proteomes" id="UP000249616">
    <property type="component" value="Chromosome"/>
</dbReference>
<evidence type="ECO:0000313" key="2">
    <source>
        <dbReference type="EMBL" id="AWW39045.1"/>
    </source>
</evidence>
<dbReference type="EMBL" id="CP030073">
    <property type="protein sequence ID" value="AWW39045.1"/>
    <property type="molecule type" value="Genomic_DNA"/>
</dbReference>
<evidence type="ECO:0000256" key="1">
    <source>
        <dbReference type="SAM" id="MobiDB-lite"/>
    </source>
</evidence>
<feature type="compositionally biased region" description="Basic and acidic residues" evidence="1">
    <location>
        <begin position="12"/>
        <end position="26"/>
    </location>
</feature>